<comment type="caution">
    <text evidence="1">The sequence shown here is derived from an EMBL/GenBank/DDBJ whole genome shotgun (WGS) entry which is preliminary data.</text>
</comment>
<sequence>MRTRMDEMRTSLFLVQLKATRMYLSELDKGERNPYTTADQVGNPYMKDVKIDIKDEDVKDVLELLQSIGLQSIGYDVSKLQ</sequence>
<gene>
    <name evidence="1" type="ORF">ACA29_08550</name>
</gene>
<dbReference type="EMBL" id="LGPB01000077">
    <property type="protein sequence ID" value="KRG13395.1"/>
    <property type="molecule type" value="Genomic_DNA"/>
</dbReference>
<dbReference type="PATRIC" id="fig|217031.4.peg.2811"/>
<dbReference type="Proteomes" id="UP000053881">
    <property type="component" value="Unassembled WGS sequence"/>
</dbReference>
<organism evidence="1 2">
    <name type="scientific">Lederbergia galactosidilytica</name>
    <dbReference type="NCBI Taxonomy" id="217031"/>
    <lineage>
        <taxon>Bacteria</taxon>
        <taxon>Bacillati</taxon>
        <taxon>Bacillota</taxon>
        <taxon>Bacilli</taxon>
        <taxon>Bacillales</taxon>
        <taxon>Bacillaceae</taxon>
        <taxon>Lederbergia</taxon>
    </lineage>
</organism>
<reference evidence="1 2" key="1">
    <citation type="submission" date="2015-06" db="EMBL/GenBank/DDBJ databases">
        <title>Genome sequencing project of Bacillus galactosidilyticus PL133.</title>
        <authorList>
            <person name="Gaiero J."/>
            <person name="Nicol R."/>
            <person name="Habash M."/>
        </authorList>
    </citation>
    <scope>NUCLEOTIDE SEQUENCE [LARGE SCALE GENOMIC DNA]</scope>
    <source>
        <strain evidence="1 2">PL133</strain>
    </source>
</reference>
<name>A0A0Q9YBN4_9BACI</name>
<evidence type="ECO:0000313" key="1">
    <source>
        <dbReference type="EMBL" id="KRG13395.1"/>
    </source>
</evidence>
<protein>
    <submittedName>
        <fullName evidence="1">Uncharacterized protein</fullName>
    </submittedName>
</protein>
<accession>A0A0Q9YBN4</accession>
<proteinExistence type="predicted"/>
<dbReference type="AlphaFoldDB" id="A0A0Q9YBN4"/>
<evidence type="ECO:0000313" key="2">
    <source>
        <dbReference type="Proteomes" id="UP000053881"/>
    </source>
</evidence>